<dbReference type="AlphaFoldDB" id="A0A2S9J4Z7"/>
<keyword evidence="2" id="KW-1185">Reference proteome</keyword>
<name>A0A2S9J4Z7_9SPHI</name>
<proteinExistence type="predicted"/>
<gene>
    <name evidence="1" type="ORF">C5745_08080</name>
</gene>
<evidence type="ECO:0000313" key="2">
    <source>
        <dbReference type="Proteomes" id="UP000239711"/>
    </source>
</evidence>
<dbReference type="EMBL" id="PVBQ01000005">
    <property type="protein sequence ID" value="PRD47861.1"/>
    <property type="molecule type" value="Genomic_DNA"/>
</dbReference>
<protein>
    <submittedName>
        <fullName evidence="1">Uncharacterized protein</fullName>
    </submittedName>
</protein>
<comment type="caution">
    <text evidence="1">The sequence shown here is derived from an EMBL/GenBank/DDBJ whole genome shotgun (WGS) entry which is preliminary data.</text>
</comment>
<evidence type="ECO:0000313" key="1">
    <source>
        <dbReference type="EMBL" id="PRD47861.1"/>
    </source>
</evidence>
<accession>A0A2S9J4Z7</accession>
<organism evidence="1 2">
    <name type="scientific">Sphingobacterium haloxyli</name>
    <dbReference type="NCBI Taxonomy" id="2100533"/>
    <lineage>
        <taxon>Bacteria</taxon>
        <taxon>Pseudomonadati</taxon>
        <taxon>Bacteroidota</taxon>
        <taxon>Sphingobacteriia</taxon>
        <taxon>Sphingobacteriales</taxon>
        <taxon>Sphingobacteriaceae</taxon>
        <taxon>Sphingobacterium</taxon>
    </lineage>
</organism>
<reference evidence="1 2" key="1">
    <citation type="submission" date="2018-02" db="EMBL/GenBank/DDBJ databases">
        <title>The draft genome of Sphingobacterium sp. 5JN-11.</title>
        <authorList>
            <person name="Liu L."/>
            <person name="Li L."/>
            <person name="Liang L."/>
            <person name="Zhang X."/>
            <person name="Wang T."/>
        </authorList>
    </citation>
    <scope>NUCLEOTIDE SEQUENCE [LARGE SCALE GENOMIC DNA]</scope>
    <source>
        <strain evidence="1 2">5JN-11</strain>
    </source>
</reference>
<dbReference type="Proteomes" id="UP000239711">
    <property type="component" value="Unassembled WGS sequence"/>
</dbReference>
<sequence length="65" mass="7504">MPARNIFSLSFELLILFRAFAVDYMDIAVKADCMFHLCGNNWFTSLEFVVQYSDIAIISSNKYVL</sequence>